<keyword evidence="2" id="KW-1133">Transmembrane helix</keyword>
<keyword evidence="3" id="KW-0732">Signal</keyword>
<name>A0ABD2P102_9CUCU</name>
<keyword evidence="2" id="KW-0812">Transmembrane</keyword>
<feature type="region of interest" description="Disordered" evidence="1">
    <location>
        <begin position="448"/>
        <end position="484"/>
    </location>
</feature>
<proteinExistence type="predicted"/>
<evidence type="ECO:0000256" key="2">
    <source>
        <dbReference type="SAM" id="Phobius"/>
    </source>
</evidence>
<evidence type="ECO:0000313" key="4">
    <source>
        <dbReference type="EMBL" id="KAL3284647.1"/>
    </source>
</evidence>
<accession>A0ABD2P102</accession>
<sequence length="558" mass="62198">MVIHLSYILINILCILYSNSQIVIKDAGTAQIQPTDIGMIFYLSLENICPSEMYVSVRGVRCCELNSVTGAKDCDSIKLLGGDPGILCAGKTKNVTLIYPNLYLYGRQGVCTVLVVYKVGMVTDHFFHRIPFNTKGSFQDVSMKRCPCYTSDLDPFRNCSPVDCPIKYSGHKSYFNTLTKYCETVPYCKSTPNCPVAEEMYDIVHNRCVNIRCSVTTSDLSVIEAKKIPVCPVPYIFGNMICHHGCIDKKTGECICNDKWLSTVSNEPEFVPSLLSSHMCNIRTGSWTELNKDKLLLTILVMVIMTSLCVLKLFFLICILHFCYKWARSRAKGDKKSVSQFGFRENYGSMCPDTCSRSSKKSSKKRNRKIPDLLCPERCERPSGFKRLFSTPQRTAPCRSQAALARTRLSDKCFQLEVTSPLPCPNVGVVTTIECTCKAQETDLRELRTASVQTDPSKSSAETIRSGESLVSDEFDESETSSSNCSCVSTDESVIYRNDETTYFASTNTTGFYSTIVESREVSSGGTATTTQTASNFSINMEYDTDDLELECSSSSEK</sequence>
<protein>
    <submittedName>
        <fullName evidence="4">Uncharacterized protein</fullName>
    </submittedName>
</protein>
<dbReference type="EMBL" id="JABFTP020000165">
    <property type="protein sequence ID" value="KAL3284647.1"/>
    <property type="molecule type" value="Genomic_DNA"/>
</dbReference>
<feature type="compositionally biased region" description="Polar residues" evidence="1">
    <location>
        <begin position="450"/>
        <end position="463"/>
    </location>
</feature>
<evidence type="ECO:0000256" key="3">
    <source>
        <dbReference type="SAM" id="SignalP"/>
    </source>
</evidence>
<dbReference type="AlphaFoldDB" id="A0ABD2P102"/>
<gene>
    <name evidence="4" type="ORF">HHI36_018801</name>
</gene>
<feature type="chain" id="PRO_5044786083" evidence="3">
    <location>
        <begin position="21"/>
        <end position="558"/>
    </location>
</feature>
<feature type="transmembrane region" description="Helical" evidence="2">
    <location>
        <begin position="295"/>
        <end position="322"/>
    </location>
</feature>
<evidence type="ECO:0000313" key="5">
    <source>
        <dbReference type="Proteomes" id="UP001516400"/>
    </source>
</evidence>
<comment type="caution">
    <text evidence="4">The sequence shown here is derived from an EMBL/GenBank/DDBJ whole genome shotgun (WGS) entry which is preliminary data.</text>
</comment>
<feature type="signal peptide" evidence="3">
    <location>
        <begin position="1"/>
        <end position="20"/>
    </location>
</feature>
<evidence type="ECO:0000256" key="1">
    <source>
        <dbReference type="SAM" id="MobiDB-lite"/>
    </source>
</evidence>
<keyword evidence="2" id="KW-0472">Membrane</keyword>
<reference evidence="4 5" key="1">
    <citation type="journal article" date="2021" name="BMC Biol.">
        <title>Horizontally acquired antibacterial genes associated with adaptive radiation of ladybird beetles.</title>
        <authorList>
            <person name="Li H.S."/>
            <person name="Tang X.F."/>
            <person name="Huang Y.H."/>
            <person name="Xu Z.Y."/>
            <person name="Chen M.L."/>
            <person name="Du X.Y."/>
            <person name="Qiu B.Y."/>
            <person name="Chen P.T."/>
            <person name="Zhang W."/>
            <person name="Slipinski A."/>
            <person name="Escalona H.E."/>
            <person name="Waterhouse R.M."/>
            <person name="Zwick A."/>
            <person name="Pang H."/>
        </authorList>
    </citation>
    <scope>NUCLEOTIDE SEQUENCE [LARGE SCALE GENOMIC DNA]</scope>
    <source>
        <strain evidence="4">SYSU2018</strain>
    </source>
</reference>
<keyword evidence="5" id="KW-1185">Reference proteome</keyword>
<organism evidence="4 5">
    <name type="scientific">Cryptolaemus montrouzieri</name>
    <dbReference type="NCBI Taxonomy" id="559131"/>
    <lineage>
        <taxon>Eukaryota</taxon>
        <taxon>Metazoa</taxon>
        <taxon>Ecdysozoa</taxon>
        <taxon>Arthropoda</taxon>
        <taxon>Hexapoda</taxon>
        <taxon>Insecta</taxon>
        <taxon>Pterygota</taxon>
        <taxon>Neoptera</taxon>
        <taxon>Endopterygota</taxon>
        <taxon>Coleoptera</taxon>
        <taxon>Polyphaga</taxon>
        <taxon>Cucujiformia</taxon>
        <taxon>Coccinelloidea</taxon>
        <taxon>Coccinellidae</taxon>
        <taxon>Scymninae</taxon>
        <taxon>Scymnini</taxon>
        <taxon>Cryptolaemus</taxon>
    </lineage>
</organism>
<dbReference type="Proteomes" id="UP001516400">
    <property type="component" value="Unassembled WGS sequence"/>
</dbReference>